<keyword evidence="2" id="KW-1185">Reference proteome</keyword>
<protein>
    <submittedName>
        <fullName evidence="1">Uncharacterized protein</fullName>
    </submittedName>
</protein>
<proteinExistence type="predicted"/>
<accession>A0A2G9SHT5</accession>
<organism evidence="1 2">
    <name type="scientific">Aquarana catesbeiana</name>
    <name type="common">American bullfrog</name>
    <name type="synonym">Rana catesbeiana</name>
    <dbReference type="NCBI Taxonomy" id="8400"/>
    <lineage>
        <taxon>Eukaryota</taxon>
        <taxon>Metazoa</taxon>
        <taxon>Chordata</taxon>
        <taxon>Craniata</taxon>
        <taxon>Vertebrata</taxon>
        <taxon>Euteleostomi</taxon>
        <taxon>Amphibia</taxon>
        <taxon>Batrachia</taxon>
        <taxon>Anura</taxon>
        <taxon>Neobatrachia</taxon>
        <taxon>Ranoidea</taxon>
        <taxon>Ranidae</taxon>
        <taxon>Aquarana</taxon>
    </lineage>
</organism>
<name>A0A2G9SHT5_AQUCT</name>
<gene>
    <name evidence="1" type="ORF">AB205_0116370</name>
</gene>
<reference evidence="2" key="1">
    <citation type="journal article" date="2017" name="Nat. Commun.">
        <title>The North American bullfrog draft genome provides insight into hormonal regulation of long noncoding RNA.</title>
        <authorList>
            <person name="Hammond S.A."/>
            <person name="Warren R.L."/>
            <person name="Vandervalk B.P."/>
            <person name="Kucuk E."/>
            <person name="Khan H."/>
            <person name="Gibb E.A."/>
            <person name="Pandoh P."/>
            <person name="Kirk H."/>
            <person name="Zhao Y."/>
            <person name="Jones M."/>
            <person name="Mungall A.J."/>
            <person name="Coope R."/>
            <person name="Pleasance S."/>
            <person name="Moore R.A."/>
            <person name="Holt R.A."/>
            <person name="Round J.M."/>
            <person name="Ohora S."/>
            <person name="Walle B.V."/>
            <person name="Veldhoen N."/>
            <person name="Helbing C.C."/>
            <person name="Birol I."/>
        </authorList>
    </citation>
    <scope>NUCLEOTIDE SEQUENCE [LARGE SCALE GENOMIC DNA]</scope>
</reference>
<dbReference type="EMBL" id="KV924315">
    <property type="protein sequence ID" value="PIO39698.1"/>
    <property type="molecule type" value="Genomic_DNA"/>
</dbReference>
<sequence>MPGNVVLSYRTPVELAVTGSDCDIGVERYRVSNVPLLSVSGTGETWKCTMEVYPGSSSTSIGVIHWAVL</sequence>
<evidence type="ECO:0000313" key="1">
    <source>
        <dbReference type="EMBL" id="PIO39698.1"/>
    </source>
</evidence>
<dbReference type="AlphaFoldDB" id="A0A2G9SHT5"/>
<evidence type="ECO:0000313" key="2">
    <source>
        <dbReference type="Proteomes" id="UP000228934"/>
    </source>
</evidence>
<dbReference type="Proteomes" id="UP000228934">
    <property type="component" value="Unassembled WGS sequence"/>
</dbReference>